<name>A0A7T8QV95_CALRO</name>
<feature type="compositionally biased region" description="Polar residues" evidence="1">
    <location>
        <begin position="73"/>
        <end position="87"/>
    </location>
</feature>
<evidence type="ECO:0000256" key="1">
    <source>
        <dbReference type="SAM" id="MobiDB-lite"/>
    </source>
</evidence>
<gene>
    <name evidence="2" type="ORF">FKW44_001034</name>
</gene>
<proteinExistence type="predicted"/>
<dbReference type="Proteomes" id="UP000595437">
    <property type="component" value="Chromosome 1"/>
</dbReference>
<feature type="region of interest" description="Disordered" evidence="1">
    <location>
        <begin position="66"/>
        <end position="95"/>
    </location>
</feature>
<evidence type="ECO:0000313" key="2">
    <source>
        <dbReference type="EMBL" id="QQP56390.1"/>
    </source>
</evidence>
<organism evidence="2 3">
    <name type="scientific">Caligus rogercresseyi</name>
    <name type="common">Sea louse</name>
    <dbReference type="NCBI Taxonomy" id="217165"/>
    <lineage>
        <taxon>Eukaryota</taxon>
        <taxon>Metazoa</taxon>
        <taxon>Ecdysozoa</taxon>
        <taxon>Arthropoda</taxon>
        <taxon>Crustacea</taxon>
        <taxon>Multicrustacea</taxon>
        <taxon>Hexanauplia</taxon>
        <taxon>Copepoda</taxon>
        <taxon>Siphonostomatoida</taxon>
        <taxon>Caligidae</taxon>
        <taxon>Caligus</taxon>
    </lineage>
</organism>
<keyword evidence="3" id="KW-1185">Reference proteome</keyword>
<evidence type="ECO:0000313" key="3">
    <source>
        <dbReference type="Proteomes" id="UP000595437"/>
    </source>
</evidence>
<dbReference type="EMBL" id="CP045890">
    <property type="protein sequence ID" value="QQP56390.1"/>
    <property type="molecule type" value="Genomic_DNA"/>
</dbReference>
<reference evidence="3" key="1">
    <citation type="submission" date="2021-01" db="EMBL/GenBank/DDBJ databases">
        <title>Caligus Genome Assembly.</title>
        <authorList>
            <person name="Gallardo-Escarate C."/>
        </authorList>
    </citation>
    <scope>NUCLEOTIDE SEQUENCE [LARGE SCALE GENOMIC DNA]</scope>
</reference>
<accession>A0A7T8QV95</accession>
<sequence length="125" mass="14169">MGRRVHLGLIGLKPDWPNASLMPSYMIDSLKSLLSPDFYFEMNKTFDVAATSELIILLEKRIFEEASPIPGNNDGSTLLNRGSNETLNDSDTEELPACPFLELQDDEFISEFSTPKKKERNRMNI</sequence>
<protein>
    <submittedName>
        <fullName evidence="2">Uncharacterized protein</fullName>
    </submittedName>
</protein>
<dbReference type="AlphaFoldDB" id="A0A7T8QV95"/>